<proteinExistence type="predicted"/>
<feature type="region of interest" description="Disordered" evidence="1">
    <location>
        <begin position="248"/>
        <end position="271"/>
    </location>
</feature>
<feature type="region of interest" description="Disordered" evidence="1">
    <location>
        <begin position="1"/>
        <end position="67"/>
    </location>
</feature>
<feature type="compositionally biased region" description="Low complexity" evidence="1">
    <location>
        <begin position="248"/>
        <end position="261"/>
    </location>
</feature>
<feature type="compositionally biased region" description="Low complexity" evidence="1">
    <location>
        <begin position="28"/>
        <end position="41"/>
    </location>
</feature>
<feature type="compositionally biased region" description="Pro residues" evidence="1">
    <location>
        <begin position="1"/>
        <end position="11"/>
    </location>
</feature>
<keyword evidence="3" id="KW-1185">Reference proteome</keyword>
<protein>
    <submittedName>
        <fullName evidence="2">Uncharacterized protein</fullName>
    </submittedName>
</protein>
<gene>
    <name evidence="2" type="ORF">BP5796_13053</name>
</gene>
<reference evidence="2 3" key="1">
    <citation type="journal article" date="2018" name="IMA Fungus">
        <title>IMA Genome-F 9: Draft genome sequence of Annulohypoxylon stygium, Aspergillus mulundensis, Berkeleyomyces basicola (syn. Thielaviopsis basicola), Ceratocystis smalleyi, two Cercospora beticola strains, Coleophoma cylindrospora, Fusarium fracticaudum, Phialophora cf. hyalina, and Morchella septimelata.</title>
        <authorList>
            <person name="Wingfield B.D."/>
            <person name="Bills G.F."/>
            <person name="Dong Y."/>
            <person name="Huang W."/>
            <person name="Nel W.J."/>
            <person name="Swalarsk-Parry B.S."/>
            <person name="Vaghefi N."/>
            <person name="Wilken P.M."/>
            <person name="An Z."/>
            <person name="de Beer Z.W."/>
            <person name="De Vos L."/>
            <person name="Chen L."/>
            <person name="Duong T.A."/>
            <person name="Gao Y."/>
            <person name="Hammerbacher A."/>
            <person name="Kikkert J.R."/>
            <person name="Li Y."/>
            <person name="Li H."/>
            <person name="Li K."/>
            <person name="Li Q."/>
            <person name="Liu X."/>
            <person name="Ma X."/>
            <person name="Naidoo K."/>
            <person name="Pethybridge S.J."/>
            <person name="Sun J."/>
            <person name="Steenkamp E.T."/>
            <person name="van der Nest M.A."/>
            <person name="van Wyk S."/>
            <person name="Wingfield M.J."/>
            <person name="Xiong C."/>
            <person name="Yue Q."/>
            <person name="Zhang X."/>
        </authorList>
    </citation>
    <scope>NUCLEOTIDE SEQUENCE [LARGE SCALE GENOMIC DNA]</scope>
    <source>
        <strain evidence="2 3">BP5796</strain>
    </source>
</reference>
<dbReference type="OrthoDB" id="5396104at2759"/>
<sequence length="372" mass="40975">MARRPVPPPLPLSSHPQVKHAYGPHRQSLLSQPPTLTSPRTPLTPPPRLHLRTILPSPPISPSKASVSSSSVRQTCIPLPLPPPPHKPYPWVWRCHICQTKYALGVTRRCLHDGHYFCSFVEPAIADMGGARKKKKKVSCRAEFDYQGWEEWNSWREEVDTVTRSKNGGRNLRHGEKEGRKDCWHECAFPSQCLAALREKALRKHEGRERAKSATPVLNPDYVFNCLADPALNLAKALQQLAGATASTSSPVASSASGSRAMPSPTATALSEAEGWTELISGPAAWDSEEAEDQREETSVQKNQPLSDFVLTTDIALVTPMEAPESPPSSPLKMFCESVDWDVDRKWGDAVSGDAVMRDGRDERGEVVESAV</sequence>
<accession>A0A3D8Q4N5</accession>
<dbReference type="AlphaFoldDB" id="A0A3D8Q4N5"/>
<evidence type="ECO:0000313" key="2">
    <source>
        <dbReference type="EMBL" id="RDW56588.1"/>
    </source>
</evidence>
<dbReference type="EMBL" id="PDLN01000025">
    <property type="protein sequence ID" value="RDW56588.1"/>
    <property type="molecule type" value="Genomic_DNA"/>
</dbReference>
<dbReference type="Proteomes" id="UP000256328">
    <property type="component" value="Unassembled WGS sequence"/>
</dbReference>
<evidence type="ECO:0000313" key="3">
    <source>
        <dbReference type="Proteomes" id="UP000256328"/>
    </source>
</evidence>
<name>A0A3D8Q4N5_9HELO</name>
<evidence type="ECO:0000256" key="1">
    <source>
        <dbReference type="SAM" id="MobiDB-lite"/>
    </source>
</evidence>
<comment type="caution">
    <text evidence="2">The sequence shown here is derived from an EMBL/GenBank/DDBJ whole genome shotgun (WGS) entry which is preliminary data.</text>
</comment>
<organism evidence="2 3">
    <name type="scientific">Coleophoma crateriformis</name>
    <dbReference type="NCBI Taxonomy" id="565419"/>
    <lineage>
        <taxon>Eukaryota</taxon>
        <taxon>Fungi</taxon>
        <taxon>Dikarya</taxon>
        <taxon>Ascomycota</taxon>
        <taxon>Pezizomycotina</taxon>
        <taxon>Leotiomycetes</taxon>
        <taxon>Helotiales</taxon>
        <taxon>Dermateaceae</taxon>
        <taxon>Coleophoma</taxon>
    </lineage>
</organism>